<comment type="caution">
    <text evidence="2">The sequence shown here is derived from an EMBL/GenBank/DDBJ whole genome shotgun (WGS) entry which is preliminary data.</text>
</comment>
<dbReference type="PATRIC" id="fig|1423.173.peg.3940"/>
<keyword evidence="1" id="KW-0175">Coiled coil</keyword>
<feature type="coiled-coil region" evidence="1">
    <location>
        <begin position="1"/>
        <end position="28"/>
    </location>
</feature>
<evidence type="ECO:0000256" key="1">
    <source>
        <dbReference type="SAM" id="Coils"/>
    </source>
</evidence>
<dbReference type="AlphaFoldDB" id="A0A0D1I8X5"/>
<organism evidence="2 3">
    <name type="scientific">Bacillus subtilis</name>
    <dbReference type="NCBI Taxonomy" id="1423"/>
    <lineage>
        <taxon>Bacteria</taxon>
        <taxon>Bacillati</taxon>
        <taxon>Bacillota</taxon>
        <taxon>Bacilli</taxon>
        <taxon>Bacillales</taxon>
        <taxon>Bacillaceae</taxon>
        <taxon>Bacillus</taxon>
    </lineage>
</organism>
<gene>
    <name evidence="2" type="ORF">SC09_contig4orf00181</name>
</gene>
<accession>A0A0D1I8X5</accession>
<sequence>MNEWKAKRSELEQQLIDAKQTVIKYEGTLKPFRTITESEYRDARRAVIDLATQISDRDYEAGRPSDPYEGMTAQELRSLYEEKKADYRGYAGSGQEATELMRIDTRIQVLESGEAE</sequence>
<proteinExistence type="predicted"/>
<name>A0A0D1I8X5_BACIU</name>
<dbReference type="Proteomes" id="UP000032247">
    <property type="component" value="Unassembled WGS sequence"/>
</dbReference>
<protein>
    <submittedName>
        <fullName evidence="2">Uncharacterized protein</fullName>
    </submittedName>
</protein>
<evidence type="ECO:0000313" key="2">
    <source>
        <dbReference type="EMBL" id="KIU05408.1"/>
    </source>
</evidence>
<reference evidence="2 3" key="1">
    <citation type="submission" date="2014-12" db="EMBL/GenBank/DDBJ databases">
        <title>Comparative genome analysis of Bacillus coagulans HM-08, Clostridium butyricum HM-68, Bacillus subtilis HM-66 and Bacillus licheniformis BL-09.</title>
        <authorList>
            <person name="Zhang H."/>
        </authorList>
    </citation>
    <scope>NUCLEOTIDE SEQUENCE [LARGE SCALE GENOMIC DNA]</scope>
    <source>
        <strain evidence="2 3">HM-66</strain>
    </source>
</reference>
<dbReference type="EMBL" id="JXBC01000013">
    <property type="protein sequence ID" value="KIU05408.1"/>
    <property type="molecule type" value="Genomic_DNA"/>
</dbReference>
<evidence type="ECO:0000313" key="3">
    <source>
        <dbReference type="Proteomes" id="UP000032247"/>
    </source>
</evidence>